<evidence type="ECO:0000313" key="3">
    <source>
        <dbReference type="EMBL" id="KAK8884030.1"/>
    </source>
</evidence>
<sequence>MNQKKKPFGLNSKAEKQYFPKTPRGQTPPKMKLTPMSGNKSSAIPNILDDNDVDWKGHRERSVTPPLPRTPSLPKPTKTEVNMLGFTSNQMHFIFCIGLSIFSLLCLAAADTIKSRSSSSQNASVLYHLSAFSACVVIILLLFRFFH</sequence>
<protein>
    <submittedName>
        <fullName evidence="3">Uncharacterized protein</fullName>
    </submittedName>
</protein>
<organism evidence="3 4">
    <name type="scientific">Tritrichomonas musculus</name>
    <dbReference type="NCBI Taxonomy" id="1915356"/>
    <lineage>
        <taxon>Eukaryota</taxon>
        <taxon>Metamonada</taxon>
        <taxon>Parabasalia</taxon>
        <taxon>Tritrichomonadida</taxon>
        <taxon>Tritrichomonadidae</taxon>
        <taxon>Tritrichomonas</taxon>
    </lineage>
</organism>
<feature type="transmembrane region" description="Helical" evidence="2">
    <location>
        <begin position="125"/>
        <end position="146"/>
    </location>
</feature>
<keyword evidence="2" id="KW-0472">Membrane</keyword>
<evidence type="ECO:0000256" key="2">
    <source>
        <dbReference type="SAM" id="Phobius"/>
    </source>
</evidence>
<name>A0ABR2K1R9_9EUKA</name>
<evidence type="ECO:0000256" key="1">
    <source>
        <dbReference type="SAM" id="MobiDB-lite"/>
    </source>
</evidence>
<feature type="compositionally biased region" description="Basic and acidic residues" evidence="1">
    <location>
        <begin position="53"/>
        <end position="62"/>
    </location>
</feature>
<evidence type="ECO:0000313" key="4">
    <source>
        <dbReference type="Proteomes" id="UP001470230"/>
    </source>
</evidence>
<keyword evidence="2" id="KW-0812">Transmembrane</keyword>
<keyword evidence="2" id="KW-1133">Transmembrane helix</keyword>
<gene>
    <name evidence="3" type="ORF">M9Y10_043133</name>
</gene>
<keyword evidence="4" id="KW-1185">Reference proteome</keyword>
<feature type="transmembrane region" description="Helical" evidence="2">
    <location>
        <begin position="93"/>
        <end position="113"/>
    </location>
</feature>
<accession>A0ABR2K1R9</accession>
<comment type="caution">
    <text evidence="3">The sequence shown here is derived from an EMBL/GenBank/DDBJ whole genome shotgun (WGS) entry which is preliminary data.</text>
</comment>
<dbReference type="Proteomes" id="UP001470230">
    <property type="component" value="Unassembled WGS sequence"/>
</dbReference>
<feature type="region of interest" description="Disordered" evidence="1">
    <location>
        <begin position="1"/>
        <end position="76"/>
    </location>
</feature>
<proteinExistence type="predicted"/>
<feature type="compositionally biased region" description="Pro residues" evidence="1">
    <location>
        <begin position="65"/>
        <end position="74"/>
    </location>
</feature>
<reference evidence="3 4" key="1">
    <citation type="submission" date="2024-04" db="EMBL/GenBank/DDBJ databases">
        <title>Tritrichomonas musculus Genome.</title>
        <authorList>
            <person name="Alves-Ferreira E."/>
            <person name="Grigg M."/>
            <person name="Lorenzi H."/>
            <person name="Galac M."/>
        </authorList>
    </citation>
    <scope>NUCLEOTIDE SEQUENCE [LARGE SCALE GENOMIC DNA]</scope>
    <source>
        <strain evidence="3 4">EAF2021</strain>
    </source>
</reference>
<dbReference type="EMBL" id="JAPFFF010000008">
    <property type="protein sequence ID" value="KAK8884030.1"/>
    <property type="molecule type" value="Genomic_DNA"/>
</dbReference>